<evidence type="ECO:0000313" key="3">
    <source>
        <dbReference type="Proteomes" id="UP000653454"/>
    </source>
</evidence>
<keyword evidence="1" id="KW-0472">Membrane</keyword>
<accession>A0A8S4DLR9</accession>
<comment type="caution">
    <text evidence="2">The sequence shown here is derived from an EMBL/GenBank/DDBJ whole genome shotgun (WGS) entry which is preliminary data.</text>
</comment>
<proteinExistence type="predicted"/>
<reference evidence="2" key="1">
    <citation type="submission" date="2020-11" db="EMBL/GenBank/DDBJ databases">
        <authorList>
            <person name="Whiteford S."/>
        </authorList>
    </citation>
    <scope>NUCLEOTIDE SEQUENCE</scope>
</reference>
<dbReference type="EMBL" id="CAJHNJ030000006">
    <property type="protein sequence ID" value="CAG9101090.1"/>
    <property type="molecule type" value="Genomic_DNA"/>
</dbReference>
<organism evidence="2 3">
    <name type="scientific">Plutella xylostella</name>
    <name type="common">Diamondback moth</name>
    <name type="synonym">Plutella maculipennis</name>
    <dbReference type="NCBI Taxonomy" id="51655"/>
    <lineage>
        <taxon>Eukaryota</taxon>
        <taxon>Metazoa</taxon>
        <taxon>Ecdysozoa</taxon>
        <taxon>Arthropoda</taxon>
        <taxon>Hexapoda</taxon>
        <taxon>Insecta</taxon>
        <taxon>Pterygota</taxon>
        <taxon>Neoptera</taxon>
        <taxon>Endopterygota</taxon>
        <taxon>Lepidoptera</taxon>
        <taxon>Glossata</taxon>
        <taxon>Ditrysia</taxon>
        <taxon>Yponomeutoidea</taxon>
        <taxon>Plutellidae</taxon>
        <taxon>Plutella</taxon>
    </lineage>
</organism>
<evidence type="ECO:0000313" key="2">
    <source>
        <dbReference type="EMBL" id="CAG9101090.1"/>
    </source>
</evidence>
<sequence>MGDLFPSIPRSTAGVVIRNASGLEEYSTDEELAAVELFKDYPEALLRFASVCCVMFMLVGIPGNLITIVALARCKKVDEDAVQPAVFLMRSRERPAECASDVAAWRALCALNTAASTPLSCNTCLIHLLIDCAVAFL</sequence>
<protein>
    <submittedName>
        <fullName evidence="2">(diamondback moth) hypothetical protein</fullName>
    </submittedName>
</protein>
<keyword evidence="1" id="KW-0812">Transmembrane</keyword>
<dbReference type="AlphaFoldDB" id="A0A8S4DLR9"/>
<evidence type="ECO:0000256" key="1">
    <source>
        <dbReference type="SAM" id="Phobius"/>
    </source>
</evidence>
<dbReference type="Proteomes" id="UP000653454">
    <property type="component" value="Unassembled WGS sequence"/>
</dbReference>
<keyword evidence="3" id="KW-1185">Reference proteome</keyword>
<name>A0A8S4DLR9_PLUXY</name>
<keyword evidence="1" id="KW-1133">Transmembrane helix</keyword>
<gene>
    <name evidence="2" type="ORF">PLXY2_LOCUS2564</name>
</gene>
<feature type="transmembrane region" description="Helical" evidence="1">
    <location>
        <begin position="48"/>
        <end position="72"/>
    </location>
</feature>